<dbReference type="EMBL" id="AWUW01000005">
    <property type="protein sequence ID" value="ERJ68985.1"/>
    <property type="molecule type" value="Genomic_DNA"/>
</dbReference>
<keyword evidence="1" id="KW-0472">Membrane</keyword>
<gene>
    <name evidence="2" type="ORF">HMPREF1555_00099</name>
</gene>
<evidence type="ECO:0000313" key="2">
    <source>
        <dbReference type="EMBL" id="ERJ68985.1"/>
    </source>
</evidence>
<organism evidence="2 3">
    <name type="scientific">Porphyromonas gingivalis F0570</name>
    <dbReference type="NCBI Taxonomy" id="1227271"/>
    <lineage>
        <taxon>Bacteria</taxon>
        <taxon>Pseudomonadati</taxon>
        <taxon>Bacteroidota</taxon>
        <taxon>Bacteroidia</taxon>
        <taxon>Bacteroidales</taxon>
        <taxon>Porphyromonadaceae</taxon>
        <taxon>Porphyromonas</taxon>
    </lineage>
</organism>
<reference evidence="2 3" key="1">
    <citation type="submission" date="2013-06" db="EMBL/GenBank/DDBJ databases">
        <authorList>
            <person name="Weinstock G."/>
            <person name="Sodergren E."/>
            <person name="Lobos E.A."/>
            <person name="Fulton L."/>
            <person name="Fulton R."/>
            <person name="Courtney L."/>
            <person name="Fronick C."/>
            <person name="O'Laughlin M."/>
            <person name="Godfrey J."/>
            <person name="Wilson R.M."/>
            <person name="Miner T."/>
            <person name="Farmer C."/>
            <person name="Delehaunty K."/>
            <person name="Cordes M."/>
            <person name="Minx P."/>
            <person name="Tomlinson C."/>
            <person name="Chen J."/>
            <person name="Wollam A."/>
            <person name="Pepin K.H."/>
            <person name="Bhonagiri V."/>
            <person name="Zhang X."/>
            <person name="Warren W."/>
            <person name="Mitreva M."/>
            <person name="Mardis E.R."/>
            <person name="Wilson R.K."/>
        </authorList>
    </citation>
    <scope>NUCLEOTIDE SEQUENCE [LARGE SCALE GENOMIC DNA]</scope>
    <source>
        <strain evidence="2 3">F0570</strain>
    </source>
</reference>
<dbReference type="HOGENOM" id="CLU_199036_0_0_10"/>
<evidence type="ECO:0000256" key="1">
    <source>
        <dbReference type="SAM" id="Phobius"/>
    </source>
</evidence>
<dbReference type="Proteomes" id="UP000016630">
    <property type="component" value="Unassembled WGS sequence"/>
</dbReference>
<protein>
    <submittedName>
        <fullName evidence="2">Uncharacterized protein</fullName>
    </submittedName>
</protein>
<dbReference type="AlphaFoldDB" id="A0A0E2LTN1"/>
<name>A0A0E2LTN1_PORGN</name>
<sequence length="85" mass="10215">MYTSVHNSTKKVAKFPHMRKYIFVYTPINFLIYGNIFPYIHKYISLYTQQREARNIAPELYRRMNPEQRAKSACVNLRGNTNRQL</sequence>
<proteinExistence type="predicted"/>
<evidence type="ECO:0000313" key="3">
    <source>
        <dbReference type="Proteomes" id="UP000016630"/>
    </source>
</evidence>
<keyword evidence="1" id="KW-0812">Transmembrane</keyword>
<accession>A0A0E2LTN1</accession>
<comment type="caution">
    <text evidence="2">The sequence shown here is derived from an EMBL/GenBank/DDBJ whole genome shotgun (WGS) entry which is preliminary data.</text>
</comment>
<keyword evidence="1" id="KW-1133">Transmembrane helix</keyword>
<feature type="transmembrane region" description="Helical" evidence="1">
    <location>
        <begin position="21"/>
        <end position="40"/>
    </location>
</feature>